<keyword evidence="1" id="KW-0472">Membrane</keyword>
<reference evidence="3" key="1">
    <citation type="journal article" date="2019" name="Int. J. Syst. Evol. Microbiol.">
        <title>The Global Catalogue of Microorganisms (GCM) 10K type strain sequencing project: providing services to taxonomists for standard genome sequencing and annotation.</title>
        <authorList>
            <consortium name="The Broad Institute Genomics Platform"/>
            <consortium name="The Broad Institute Genome Sequencing Center for Infectious Disease"/>
            <person name="Wu L."/>
            <person name="Ma J."/>
        </authorList>
    </citation>
    <scope>NUCLEOTIDE SEQUENCE [LARGE SCALE GENOMIC DNA]</scope>
    <source>
        <strain evidence="3">CCUG 15531</strain>
    </source>
</reference>
<evidence type="ECO:0000313" key="3">
    <source>
        <dbReference type="Proteomes" id="UP001597227"/>
    </source>
</evidence>
<dbReference type="RefSeq" id="WP_388040989.1">
    <property type="nucleotide sequence ID" value="NZ_JBHUEK010000030.1"/>
</dbReference>
<dbReference type="EMBL" id="JBHUEK010000030">
    <property type="protein sequence ID" value="MFD1781053.1"/>
    <property type="molecule type" value="Genomic_DNA"/>
</dbReference>
<name>A0ABW4MSX0_9BACI</name>
<protein>
    <submittedName>
        <fullName evidence="2">Uncharacterized protein</fullName>
    </submittedName>
</protein>
<keyword evidence="1" id="KW-0812">Transmembrane</keyword>
<keyword evidence="3" id="KW-1185">Reference proteome</keyword>
<feature type="transmembrane region" description="Helical" evidence="1">
    <location>
        <begin position="65"/>
        <end position="85"/>
    </location>
</feature>
<organism evidence="2 3">
    <name type="scientific">Fredinandcohnia salidurans</name>
    <dbReference type="NCBI Taxonomy" id="2595041"/>
    <lineage>
        <taxon>Bacteria</taxon>
        <taxon>Bacillati</taxon>
        <taxon>Bacillota</taxon>
        <taxon>Bacilli</taxon>
        <taxon>Bacillales</taxon>
        <taxon>Bacillaceae</taxon>
        <taxon>Fredinandcohnia</taxon>
    </lineage>
</organism>
<gene>
    <name evidence="2" type="ORF">ACFSFW_20575</name>
</gene>
<evidence type="ECO:0000256" key="1">
    <source>
        <dbReference type="SAM" id="Phobius"/>
    </source>
</evidence>
<evidence type="ECO:0000313" key="2">
    <source>
        <dbReference type="EMBL" id="MFD1781053.1"/>
    </source>
</evidence>
<sequence length="93" mass="10291">MCKASGPDPHRTKALVHWGSGPAFTEKDLFATIGQLSIDEKEIESSDTKRIVCVPIGTGALDMTYLFFTVFPQSMMFVGLALFLMETICEQEN</sequence>
<accession>A0ABW4MSX0</accession>
<proteinExistence type="predicted"/>
<dbReference type="Proteomes" id="UP001597227">
    <property type="component" value="Unassembled WGS sequence"/>
</dbReference>
<keyword evidence="1" id="KW-1133">Transmembrane helix</keyword>
<comment type="caution">
    <text evidence="2">The sequence shown here is derived from an EMBL/GenBank/DDBJ whole genome shotgun (WGS) entry which is preliminary data.</text>
</comment>